<gene>
    <name evidence="3" type="ORF">CLAC_02455</name>
</gene>
<keyword evidence="2" id="KW-0812">Transmembrane</keyword>
<dbReference type="RefSeq" id="WP_053411538.1">
    <property type="nucleotide sequence ID" value="NZ_CP006841.1"/>
</dbReference>
<sequence length="328" mass="34769">MFQHYNLYESLGLNPQDSTLHLREQIQNTLTELRKQGLAPNSGPVQENLAALSILGNDYRRGEYDRRLADTDAAPITIASLRSLAAHPAPDRSPQPPAGTEVSRNQSATDSDSAQPTDTALDWKVADSAAHPPFPPAKPKVVVRDVSPLPEGAAHKDLWKRLPKIPRVVAALLSTSFALSFLTMLWATFEGFYYLSEIEGAKNADSSGLLGAIAGLGTVFGAILPLVVTPVVLVTGLVVALLSLYWVREILLGRSATAGIFLPTSTATTGIAATAAFILFVGTYSGALLGVAGVLLFVVTGLSLTGEVKAWFRGKILVKTTAPTGRTA</sequence>
<name>A0A0K2H3X3_9CORY</name>
<feature type="transmembrane region" description="Helical" evidence="2">
    <location>
        <begin position="259"/>
        <end position="281"/>
    </location>
</feature>
<accession>A0A0K2H3X3</accession>
<evidence type="ECO:0000256" key="2">
    <source>
        <dbReference type="SAM" id="Phobius"/>
    </source>
</evidence>
<dbReference type="Proteomes" id="UP000058446">
    <property type="component" value="Chromosome"/>
</dbReference>
<dbReference type="SUPFAM" id="SSF103473">
    <property type="entry name" value="MFS general substrate transporter"/>
    <property type="match status" value="1"/>
</dbReference>
<keyword evidence="2" id="KW-0472">Membrane</keyword>
<keyword evidence="4" id="KW-1185">Reference proteome</keyword>
<proteinExistence type="predicted"/>
<evidence type="ECO:0000313" key="4">
    <source>
        <dbReference type="Proteomes" id="UP000058446"/>
    </source>
</evidence>
<protein>
    <submittedName>
        <fullName evidence="3">Uncharacterized protein</fullName>
    </submittedName>
</protein>
<dbReference type="STRING" id="1408189.CLAC_02455"/>
<dbReference type="AlphaFoldDB" id="A0A0K2H3X3"/>
<evidence type="ECO:0000256" key="1">
    <source>
        <dbReference type="SAM" id="MobiDB-lite"/>
    </source>
</evidence>
<feature type="compositionally biased region" description="Polar residues" evidence="1">
    <location>
        <begin position="102"/>
        <end position="117"/>
    </location>
</feature>
<dbReference type="KEGG" id="clw:CLAC_02455"/>
<organism evidence="3 4">
    <name type="scientific">Corynebacterium lactis RW2-5</name>
    <dbReference type="NCBI Taxonomy" id="1408189"/>
    <lineage>
        <taxon>Bacteria</taxon>
        <taxon>Bacillati</taxon>
        <taxon>Actinomycetota</taxon>
        <taxon>Actinomycetes</taxon>
        <taxon>Mycobacteriales</taxon>
        <taxon>Corynebacteriaceae</taxon>
        <taxon>Corynebacterium</taxon>
    </lineage>
</organism>
<feature type="region of interest" description="Disordered" evidence="1">
    <location>
        <begin position="84"/>
        <end position="117"/>
    </location>
</feature>
<dbReference type="PATRIC" id="fig|1408189.4.peg.487"/>
<evidence type="ECO:0000313" key="3">
    <source>
        <dbReference type="EMBL" id="ALA68406.1"/>
    </source>
</evidence>
<feature type="transmembrane region" description="Helical" evidence="2">
    <location>
        <begin position="168"/>
        <end position="189"/>
    </location>
</feature>
<dbReference type="EMBL" id="CP006841">
    <property type="protein sequence ID" value="ALA68406.1"/>
    <property type="molecule type" value="Genomic_DNA"/>
</dbReference>
<keyword evidence="2" id="KW-1133">Transmembrane helix</keyword>
<reference evidence="3 4" key="1">
    <citation type="submission" date="2013-10" db="EMBL/GenBank/DDBJ databases">
        <title>Complete genome sequence of Corynebacterium lactis DSM 45799(T), isolated from raw cow milk.</title>
        <authorList>
            <person name="Ruckert C."/>
            <person name="Albersmeier A."/>
            <person name="Lipski A."/>
            <person name="Kalinowski J."/>
        </authorList>
    </citation>
    <scope>NUCLEOTIDE SEQUENCE [LARGE SCALE GENOMIC DNA]</scope>
    <source>
        <strain evidence="3 4">RW2-5</strain>
    </source>
</reference>
<dbReference type="InterPro" id="IPR036259">
    <property type="entry name" value="MFS_trans_sf"/>
</dbReference>
<feature type="transmembrane region" description="Helical" evidence="2">
    <location>
        <begin position="287"/>
        <end position="305"/>
    </location>
</feature>
<feature type="transmembrane region" description="Helical" evidence="2">
    <location>
        <begin position="219"/>
        <end position="247"/>
    </location>
</feature>
<dbReference type="OrthoDB" id="4398434at2"/>